<feature type="compositionally biased region" description="Polar residues" evidence="4">
    <location>
        <begin position="1"/>
        <end position="23"/>
    </location>
</feature>
<dbReference type="GO" id="GO:0000978">
    <property type="term" value="F:RNA polymerase II cis-regulatory region sequence-specific DNA binding"/>
    <property type="evidence" value="ECO:0007669"/>
    <property type="project" value="TreeGrafter"/>
</dbReference>
<dbReference type="Pfam" id="PF00505">
    <property type="entry name" value="HMG_box"/>
    <property type="match status" value="1"/>
</dbReference>
<dbReference type="InterPro" id="IPR050140">
    <property type="entry name" value="SRY-related_HMG-box_TF-like"/>
</dbReference>
<dbReference type="SMART" id="SM00398">
    <property type="entry name" value="HMG"/>
    <property type="match status" value="1"/>
</dbReference>
<name>A0A7D9E3A6_PARCT</name>
<accession>A0A7D9E3A6</accession>
<dbReference type="GO" id="GO:0001228">
    <property type="term" value="F:DNA-binding transcription activator activity, RNA polymerase II-specific"/>
    <property type="evidence" value="ECO:0007669"/>
    <property type="project" value="TreeGrafter"/>
</dbReference>
<keyword evidence="3" id="KW-0539">Nucleus</keyword>
<feature type="region of interest" description="Disordered" evidence="4">
    <location>
        <begin position="106"/>
        <end position="135"/>
    </location>
</feature>
<dbReference type="Proteomes" id="UP001152795">
    <property type="component" value="Unassembled WGS sequence"/>
</dbReference>
<comment type="caution">
    <text evidence="5">The sequence shown here is derived from an EMBL/GenBank/DDBJ whole genome shotgun (WGS) entry which is preliminary data.</text>
</comment>
<dbReference type="AlphaFoldDB" id="A0A7D9E3A6"/>
<dbReference type="GO" id="GO:0030182">
    <property type="term" value="P:neuron differentiation"/>
    <property type="evidence" value="ECO:0007669"/>
    <property type="project" value="TreeGrafter"/>
</dbReference>
<reference evidence="5" key="1">
    <citation type="submission" date="2020-04" db="EMBL/GenBank/DDBJ databases">
        <authorList>
            <person name="Alioto T."/>
            <person name="Alioto T."/>
            <person name="Gomez Garrido J."/>
        </authorList>
    </citation>
    <scope>NUCLEOTIDE SEQUENCE</scope>
    <source>
        <strain evidence="5">A484AB</strain>
    </source>
</reference>
<evidence type="ECO:0000256" key="1">
    <source>
        <dbReference type="ARBA" id="ARBA00004123"/>
    </source>
</evidence>
<evidence type="ECO:0000313" key="5">
    <source>
        <dbReference type="EMBL" id="CAB3998857.1"/>
    </source>
</evidence>
<evidence type="ECO:0000256" key="3">
    <source>
        <dbReference type="ARBA" id="ARBA00023242"/>
    </source>
</evidence>
<proteinExistence type="predicted"/>
<dbReference type="Gene3D" id="1.10.30.10">
    <property type="entry name" value="High mobility group box domain"/>
    <property type="match status" value="1"/>
</dbReference>
<dbReference type="PANTHER" id="PTHR10270">
    <property type="entry name" value="SOX TRANSCRIPTION FACTOR"/>
    <property type="match status" value="1"/>
</dbReference>
<evidence type="ECO:0000256" key="4">
    <source>
        <dbReference type="SAM" id="MobiDB-lite"/>
    </source>
</evidence>
<dbReference type="PROSITE" id="PS50118">
    <property type="entry name" value="HMG_BOX_2"/>
    <property type="match status" value="1"/>
</dbReference>
<dbReference type="SUPFAM" id="SSF47095">
    <property type="entry name" value="HMG-box"/>
    <property type="match status" value="1"/>
</dbReference>
<dbReference type="CDD" id="cd22029">
    <property type="entry name" value="HMG-box_SoxC"/>
    <property type="match status" value="1"/>
</dbReference>
<dbReference type="EMBL" id="CACRXK020003455">
    <property type="protein sequence ID" value="CAB3998857.1"/>
    <property type="molecule type" value="Genomic_DNA"/>
</dbReference>
<feature type="region of interest" description="Disordered" evidence="4">
    <location>
        <begin position="1"/>
        <end position="45"/>
    </location>
</feature>
<keyword evidence="2" id="KW-0238">DNA-binding</keyword>
<dbReference type="PANTHER" id="PTHR10270:SF323">
    <property type="entry name" value="TRANSCRIPTION FACTOR SOX-14-RELATED"/>
    <property type="match status" value="1"/>
</dbReference>
<feature type="compositionally biased region" description="Basic and acidic residues" evidence="4">
    <location>
        <begin position="24"/>
        <end position="45"/>
    </location>
</feature>
<dbReference type="OrthoDB" id="6247875at2759"/>
<dbReference type="GO" id="GO:0005634">
    <property type="term" value="C:nucleus"/>
    <property type="evidence" value="ECO:0007669"/>
    <property type="project" value="UniProtKB-SubCell"/>
</dbReference>
<dbReference type="FunFam" id="1.10.30.10:FF:000007">
    <property type="entry name" value="Transcription factor SOX"/>
    <property type="match status" value="1"/>
</dbReference>
<dbReference type="GO" id="GO:0000122">
    <property type="term" value="P:negative regulation of transcription by RNA polymerase II"/>
    <property type="evidence" value="ECO:0007669"/>
    <property type="project" value="TreeGrafter"/>
</dbReference>
<dbReference type="InterPro" id="IPR036910">
    <property type="entry name" value="HMG_box_dom_sf"/>
</dbReference>
<comment type="subcellular location">
    <subcellularLocation>
        <location evidence="1">Nucleus</location>
    </subcellularLocation>
</comment>
<protein>
    <submittedName>
        <fullName evidence="5">Transcription factor SOX-12-like</fullName>
    </submittedName>
</protein>
<keyword evidence="6" id="KW-1185">Reference proteome</keyword>
<sequence>MVLQGSNGQPNASCALSTAQNKNSDSKHDIKTDKSDHVNSKNDHVKRPMNAFMVWSQIERRKMAEEHPDMHNAEISKRLGKQWKLLSEAEKRPFVEESERLRIRHMQDYPDYKYRPRKKKNPKKPNSEPQKPLPTTIDQLGFQVRQVPTMGHPKSNPAYNFVPDARLFNNEIGNMKQRFESFATVPMVNQPVRSVPDSILTSPDDHIDQLSLYEDFDQMPDLHGIKRQLNAPAQVPTSWPNLELSGLNINNLSPLFNTGTSHFDFPDMYTPPEVSELIQGQWLENSLGQITNM</sequence>
<organism evidence="5 6">
    <name type="scientific">Paramuricea clavata</name>
    <name type="common">Red gorgonian</name>
    <name type="synonym">Violescent sea-whip</name>
    <dbReference type="NCBI Taxonomy" id="317549"/>
    <lineage>
        <taxon>Eukaryota</taxon>
        <taxon>Metazoa</taxon>
        <taxon>Cnidaria</taxon>
        <taxon>Anthozoa</taxon>
        <taxon>Octocorallia</taxon>
        <taxon>Malacalcyonacea</taxon>
        <taxon>Plexauridae</taxon>
        <taxon>Paramuricea</taxon>
    </lineage>
</organism>
<dbReference type="InterPro" id="IPR009071">
    <property type="entry name" value="HMG_box_dom"/>
</dbReference>
<evidence type="ECO:0000313" key="6">
    <source>
        <dbReference type="Proteomes" id="UP001152795"/>
    </source>
</evidence>
<evidence type="ECO:0000256" key="2">
    <source>
        <dbReference type="ARBA" id="ARBA00023125"/>
    </source>
</evidence>
<gene>
    <name evidence="5" type="ORF">PACLA_8A075502</name>
</gene>